<gene>
    <name evidence="1" type="ORF">FKW44_008306</name>
</gene>
<keyword evidence="2" id="KW-1185">Reference proteome</keyword>
<dbReference type="AlphaFoldDB" id="A0A7T8QU55"/>
<sequence>HQYELRIGQFTTTALINAIIIKWYDLSKESGGATVAVFDFSSPFFVPIWLDRIAASDWI</sequence>
<dbReference type="EMBL" id="CP045894">
    <property type="protein sequence ID" value="QQP55192.1"/>
    <property type="molecule type" value="Genomic_DNA"/>
</dbReference>
<name>A0A7T8QU55_CALRO</name>
<accession>A0A7T8QU55</accession>
<organism evidence="1 2">
    <name type="scientific">Caligus rogercresseyi</name>
    <name type="common">Sea louse</name>
    <dbReference type="NCBI Taxonomy" id="217165"/>
    <lineage>
        <taxon>Eukaryota</taxon>
        <taxon>Metazoa</taxon>
        <taxon>Ecdysozoa</taxon>
        <taxon>Arthropoda</taxon>
        <taxon>Crustacea</taxon>
        <taxon>Multicrustacea</taxon>
        <taxon>Hexanauplia</taxon>
        <taxon>Copepoda</taxon>
        <taxon>Siphonostomatoida</taxon>
        <taxon>Caligidae</taxon>
        <taxon>Caligus</taxon>
    </lineage>
</organism>
<feature type="non-terminal residue" evidence="1">
    <location>
        <position position="1"/>
    </location>
</feature>
<evidence type="ECO:0000313" key="2">
    <source>
        <dbReference type="Proteomes" id="UP000595437"/>
    </source>
</evidence>
<evidence type="ECO:0000313" key="1">
    <source>
        <dbReference type="EMBL" id="QQP55192.1"/>
    </source>
</evidence>
<reference evidence="2" key="1">
    <citation type="submission" date="2021-01" db="EMBL/GenBank/DDBJ databases">
        <title>Caligus Genome Assembly.</title>
        <authorList>
            <person name="Gallardo-Escarate C."/>
        </authorList>
    </citation>
    <scope>NUCLEOTIDE SEQUENCE [LARGE SCALE GENOMIC DNA]</scope>
</reference>
<proteinExistence type="predicted"/>
<protein>
    <submittedName>
        <fullName evidence="1">Uncharacterized protein</fullName>
    </submittedName>
</protein>
<dbReference type="Proteomes" id="UP000595437">
    <property type="component" value="Chromosome 5"/>
</dbReference>